<reference evidence="1" key="2">
    <citation type="journal article" date="2022" name="New Phytol.">
        <title>Evolutionary transition to the ectomycorrhizal habit in the genomes of a hyperdiverse lineage of mushroom-forming fungi.</title>
        <authorList>
            <person name="Looney B."/>
            <person name="Miyauchi S."/>
            <person name="Morin E."/>
            <person name="Drula E."/>
            <person name="Courty P.E."/>
            <person name="Kohler A."/>
            <person name="Kuo A."/>
            <person name="LaButti K."/>
            <person name="Pangilinan J."/>
            <person name="Lipzen A."/>
            <person name="Riley R."/>
            <person name="Andreopoulos W."/>
            <person name="He G."/>
            <person name="Johnson J."/>
            <person name="Nolan M."/>
            <person name="Tritt A."/>
            <person name="Barry K.W."/>
            <person name="Grigoriev I.V."/>
            <person name="Nagy L.G."/>
            <person name="Hibbett D."/>
            <person name="Henrissat B."/>
            <person name="Matheny P.B."/>
            <person name="Labbe J."/>
            <person name="Martin F.M."/>
        </authorList>
    </citation>
    <scope>NUCLEOTIDE SEQUENCE</scope>
    <source>
        <strain evidence="1">EC-137</strain>
    </source>
</reference>
<reference evidence="1" key="1">
    <citation type="submission" date="2021-02" db="EMBL/GenBank/DDBJ databases">
        <authorList>
            <consortium name="DOE Joint Genome Institute"/>
            <person name="Ahrendt S."/>
            <person name="Looney B.P."/>
            <person name="Miyauchi S."/>
            <person name="Morin E."/>
            <person name="Drula E."/>
            <person name="Courty P.E."/>
            <person name="Chicoki N."/>
            <person name="Fauchery L."/>
            <person name="Kohler A."/>
            <person name="Kuo A."/>
            <person name="Labutti K."/>
            <person name="Pangilinan J."/>
            <person name="Lipzen A."/>
            <person name="Riley R."/>
            <person name="Andreopoulos W."/>
            <person name="He G."/>
            <person name="Johnson J."/>
            <person name="Barry K.W."/>
            <person name="Grigoriev I.V."/>
            <person name="Nagy L."/>
            <person name="Hibbett D."/>
            <person name="Henrissat B."/>
            <person name="Matheny P.B."/>
            <person name="Labbe J."/>
            <person name="Martin F."/>
        </authorList>
    </citation>
    <scope>NUCLEOTIDE SEQUENCE</scope>
    <source>
        <strain evidence="1">EC-137</strain>
    </source>
</reference>
<sequence length="513" mass="58196">MVSSLHLADILALSAAGFITFHLSSRKPPLSRPPGPPGYPVIGNLFDIPKELPWIQFAKWAKEYGDVISLSVFGQTIVILNSHYAVKDVVLTRPLNFAGRPSIKFAEMRAPLPIRFTTVGREWRERRRIIDAYFRPAAIQPYKGVQIEKVVKLLRRIIDKPDDISDHTREYSGALIMDIVYGYDVKNRGDYFVRINEEFQSFASRTVLPNGPIVNAIPILGRLPPWMLGKEFAALLEKGTRLWKQVLHEPFEWTKNSIKTGTAKESLIRTSLSEISEGDTEGETVLEDAFGNIFAEDMVPDRPNLLQVTATLRAFILHMVLNPAVQVEAQKELDRVVGRERVPDFDDRPNLPYVDAVLMEVLRWAPTTPLGVPHSAEEDVNLERFRIPKGSIVLGNAWAILHDQTYYPEPDAFKPERHLGTDGHVLEDPILDYAFGYGTRRCPGRHFADATLWLYVASVLAFFNIRKAKDENGNEIPVDGKYEPTNLIHQPLPFSCTLVPRDRNILERVFQKD</sequence>
<proteinExistence type="predicted"/>
<evidence type="ECO:0000313" key="2">
    <source>
        <dbReference type="Proteomes" id="UP000814128"/>
    </source>
</evidence>
<evidence type="ECO:0000313" key="1">
    <source>
        <dbReference type="EMBL" id="KAI0033190.1"/>
    </source>
</evidence>
<protein>
    <submittedName>
        <fullName evidence="1">Cytochrome P450</fullName>
    </submittedName>
</protein>
<dbReference type="EMBL" id="MU273525">
    <property type="protein sequence ID" value="KAI0033190.1"/>
    <property type="molecule type" value="Genomic_DNA"/>
</dbReference>
<accession>A0ACB8QND6</accession>
<organism evidence="1 2">
    <name type="scientific">Vararia minispora EC-137</name>
    <dbReference type="NCBI Taxonomy" id="1314806"/>
    <lineage>
        <taxon>Eukaryota</taxon>
        <taxon>Fungi</taxon>
        <taxon>Dikarya</taxon>
        <taxon>Basidiomycota</taxon>
        <taxon>Agaricomycotina</taxon>
        <taxon>Agaricomycetes</taxon>
        <taxon>Russulales</taxon>
        <taxon>Lachnocladiaceae</taxon>
        <taxon>Vararia</taxon>
    </lineage>
</organism>
<gene>
    <name evidence="1" type="ORF">K488DRAFT_48193</name>
</gene>
<dbReference type="Proteomes" id="UP000814128">
    <property type="component" value="Unassembled WGS sequence"/>
</dbReference>
<keyword evidence="2" id="KW-1185">Reference proteome</keyword>
<name>A0ACB8QND6_9AGAM</name>
<comment type="caution">
    <text evidence="1">The sequence shown here is derived from an EMBL/GenBank/DDBJ whole genome shotgun (WGS) entry which is preliminary data.</text>
</comment>